<feature type="domain" description="Glycosyltransferase subfamily 4-like N-terminal" evidence="1">
    <location>
        <begin position="14"/>
        <end position="115"/>
    </location>
</feature>
<dbReference type="EMBL" id="DSOK01000337">
    <property type="protein sequence ID" value="HEN16179.1"/>
    <property type="molecule type" value="Genomic_DNA"/>
</dbReference>
<dbReference type="Pfam" id="PF13439">
    <property type="entry name" value="Glyco_transf_4"/>
    <property type="match status" value="1"/>
</dbReference>
<dbReference type="GO" id="GO:0016757">
    <property type="term" value="F:glycosyltransferase activity"/>
    <property type="evidence" value="ECO:0007669"/>
    <property type="project" value="TreeGrafter"/>
</dbReference>
<evidence type="ECO:0000313" key="2">
    <source>
        <dbReference type="EMBL" id="HEN16179.1"/>
    </source>
</evidence>
<reference evidence="2" key="1">
    <citation type="journal article" date="2020" name="mSystems">
        <title>Genome- and Community-Level Interaction Insights into Carbon Utilization and Element Cycling Functions of Hydrothermarchaeota in Hydrothermal Sediment.</title>
        <authorList>
            <person name="Zhou Z."/>
            <person name="Liu Y."/>
            <person name="Xu W."/>
            <person name="Pan J."/>
            <person name="Luo Z.H."/>
            <person name="Li M."/>
        </authorList>
    </citation>
    <scope>NUCLEOTIDE SEQUENCE [LARGE SCALE GENOMIC DNA]</scope>
    <source>
        <strain evidence="2">SpSt-339</strain>
    </source>
</reference>
<dbReference type="SUPFAM" id="SSF53756">
    <property type="entry name" value="UDP-Glycosyltransferase/glycogen phosphorylase"/>
    <property type="match status" value="1"/>
</dbReference>
<name>A0A7C2K118_9PLAN</name>
<dbReference type="InterPro" id="IPR028098">
    <property type="entry name" value="Glyco_trans_4-like_N"/>
</dbReference>
<dbReference type="PANTHER" id="PTHR12526">
    <property type="entry name" value="GLYCOSYLTRANSFERASE"/>
    <property type="match status" value="1"/>
</dbReference>
<sequence>MRLAVISPWGSPCGISVYSADVFGELRRRGHTVHVLASEDALPAATPAGISHSRVWRQGQSPSWRVMAELHRFRPDVIHVQHEMGFFSPLAVWRDWRDCLQSCSVPLVVTYHSVPDAATSLTDLPVAAAVVCSPVAKCILESRVSFPVFGIEHGVDGPLPDRRDPEPNSLVTFGFLAGCKGYERILQAMAALRPELPDLTLTILGSLTSRALSAQMDYFQRLHQQVLQLGLSGQVDISCGFRTLPEIRSILSRKAVGVLHYDRTDRLSVSELREGPVADQTSPAAPTMPLTEWGTSGAGPLLPRMVSGSGLGTSGPGELESAVLHEVPLETSGVRDEVDMVGQGDAVVPGRAGVRCQSAAIFRMWSAGVPCIVSMAQHFDLGAQLRPALIRAEGVRSLTDQIRRLCTDRDAYAAACETLRSRVTRTWHDVADDHERVYAAVAPTAV</sequence>
<dbReference type="Gene3D" id="3.40.50.2000">
    <property type="entry name" value="Glycogen Phosphorylase B"/>
    <property type="match status" value="2"/>
</dbReference>
<evidence type="ECO:0000259" key="1">
    <source>
        <dbReference type="Pfam" id="PF13439"/>
    </source>
</evidence>
<proteinExistence type="predicted"/>
<accession>A0A7C2K118</accession>
<dbReference type="AlphaFoldDB" id="A0A7C2K118"/>
<comment type="caution">
    <text evidence="2">The sequence shown here is derived from an EMBL/GenBank/DDBJ whole genome shotgun (WGS) entry which is preliminary data.</text>
</comment>
<dbReference type="PANTHER" id="PTHR12526:SF636">
    <property type="entry name" value="BLL3647 PROTEIN"/>
    <property type="match status" value="1"/>
</dbReference>
<organism evidence="2">
    <name type="scientific">Schlesneria paludicola</name>
    <dbReference type="NCBI Taxonomy" id="360056"/>
    <lineage>
        <taxon>Bacteria</taxon>
        <taxon>Pseudomonadati</taxon>
        <taxon>Planctomycetota</taxon>
        <taxon>Planctomycetia</taxon>
        <taxon>Planctomycetales</taxon>
        <taxon>Planctomycetaceae</taxon>
        <taxon>Schlesneria</taxon>
    </lineage>
</organism>
<protein>
    <recommendedName>
        <fullName evidence="1">Glycosyltransferase subfamily 4-like N-terminal domain-containing protein</fullName>
    </recommendedName>
</protein>
<gene>
    <name evidence="2" type="ORF">ENQ76_12010</name>
</gene>